<evidence type="ECO:0000313" key="3">
    <source>
        <dbReference type="Proteomes" id="UP000207598"/>
    </source>
</evidence>
<dbReference type="PANTHER" id="PTHR33221:SF4">
    <property type="entry name" value="HTH-TYPE TRANSCRIPTIONAL REPRESSOR NSRR"/>
    <property type="match status" value="1"/>
</dbReference>
<name>A0A238L8V1_9RHOB</name>
<dbReference type="SUPFAM" id="SSF46785">
    <property type="entry name" value="Winged helix' DNA-binding domain"/>
    <property type="match status" value="1"/>
</dbReference>
<dbReference type="Gene3D" id="1.10.10.10">
    <property type="entry name" value="Winged helix-like DNA-binding domain superfamily/Winged helix DNA-binding domain"/>
    <property type="match status" value="1"/>
</dbReference>
<dbReference type="InterPro" id="IPR036388">
    <property type="entry name" value="WH-like_DNA-bd_sf"/>
</dbReference>
<dbReference type="AlphaFoldDB" id="A0A238L8V1"/>
<organism evidence="2 3">
    <name type="scientific">Maliponia aquimaris</name>
    <dbReference type="NCBI Taxonomy" id="1673631"/>
    <lineage>
        <taxon>Bacteria</taxon>
        <taxon>Pseudomonadati</taxon>
        <taxon>Pseudomonadota</taxon>
        <taxon>Alphaproteobacteria</taxon>
        <taxon>Rhodobacterales</taxon>
        <taxon>Paracoccaceae</taxon>
        <taxon>Maliponia</taxon>
    </lineage>
</organism>
<dbReference type="GO" id="GO:0005829">
    <property type="term" value="C:cytosol"/>
    <property type="evidence" value="ECO:0007669"/>
    <property type="project" value="TreeGrafter"/>
</dbReference>
<reference evidence="2 3" key="1">
    <citation type="submission" date="2017-05" db="EMBL/GenBank/DDBJ databases">
        <authorList>
            <person name="Song R."/>
            <person name="Chenine A.L."/>
            <person name="Ruprecht R.M."/>
        </authorList>
    </citation>
    <scope>NUCLEOTIDE SEQUENCE [LARGE SCALE GENOMIC DNA]</scope>
    <source>
        <strain evidence="2 3">CECT 8898</strain>
    </source>
</reference>
<gene>
    <name evidence="2" type="primary">nsrR_5</name>
    <name evidence="2" type="ORF">MAA8898_05004</name>
</gene>
<evidence type="ECO:0000313" key="2">
    <source>
        <dbReference type="EMBL" id="SMX50802.1"/>
    </source>
</evidence>
<dbReference type="GO" id="GO:0003677">
    <property type="term" value="F:DNA binding"/>
    <property type="evidence" value="ECO:0007669"/>
    <property type="project" value="UniProtKB-KW"/>
</dbReference>
<dbReference type="InterPro" id="IPR036390">
    <property type="entry name" value="WH_DNA-bd_sf"/>
</dbReference>
<dbReference type="PANTHER" id="PTHR33221">
    <property type="entry name" value="WINGED HELIX-TURN-HELIX TRANSCRIPTIONAL REGULATOR, RRF2 FAMILY"/>
    <property type="match status" value="1"/>
</dbReference>
<dbReference type="PROSITE" id="PS51197">
    <property type="entry name" value="HTH_RRF2_2"/>
    <property type="match status" value="1"/>
</dbReference>
<dbReference type="Pfam" id="PF02082">
    <property type="entry name" value="Rrf2"/>
    <property type="match status" value="1"/>
</dbReference>
<dbReference type="Proteomes" id="UP000207598">
    <property type="component" value="Unassembled WGS sequence"/>
</dbReference>
<dbReference type="EMBL" id="FXYF01000028">
    <property type="protein sequence ID" value="SMX50802.1"/>
    <property type="molecule type" value="Genomic_DNA"/>
</dbReference>
<accession>A0A238L8V1</accession>
<protein>
    <submittedName>
        <fullName evidence="2">HTH-type transcriptional repressor NsrR</fullName>
    </submittedName>
</protein>
<dbReference type="NCBIfam" id="TIGR00738">
    <property type="entry name" value="rrf2_super"/>
    <property type="match status" value="1"/>
</dbReference>
<proteinExistence type="predicted"/>
<dbReference type="InterPro" id="IPR000944">
    <property type="entry name" value="Tscrpt_reg_Rrf2"/>
</dbReference>
<keyword evidence="3" id="KW-1185">Reference proteome</keyword>
<sequence>MVLPYSFPGRMETGLISDLILCNAHLKYQIKGATMRLMSFTDYGLRVLMRLAGESGRAFTAAELAAEFRVSRAHLAKVVSALSAAGWIDTRRGGGGGLALARPAAEIGLGDVVAQLEAQQAIVECFSPDRNTCTLSPGCRLKARLARAERAFLDDLNLGTLADCALPPPRR</sequence>
<evidence type="ECO:0000256" key="1">
    <source>
        <dbReference type="ARBA" id="ARBA00023125"/>
    </source>
</evidence>
<keyword evidence="1" id="KW-0238">DNA-binding</keyword>
<dbReference type="GO" id="GO:0003700">
    <property type="term" value="F:DNA-binding transcription factor activity"/>
    <property type="evidence" value="ECO:0007669"/>
    <property type="project" value="TreeGrafter"/>
</dbReference>